<accession>A0A0P1E488</accession>
<keyword evidence="2" id="KW-1185">Reference proteome</keyword>
<proteinExistence type="predicted"/>
<name>A0A0P1E488_9RHOB</name>
<dbReference type="RefSeq" id="WP_058273297.1">
    <property type="nucleotide sequence ID" value="NZ_CYPS01000036.1"/>
</dbReference>
<sequence>MSTYVSKEITAELDAARIAGLKKTSRLRVEIGDNFYKILRLWKDGFTVEAETTPQLRGLVDIYDGANHLYQCLIIADEDEAGEMRYEFKRSTAAADKAPLDFYRAPDAPIALLGHKD</sequence>
<organism evidence="1 2">
    <name type="scientific">Ruegeria atlantica</name>
    <dbReference type="NCBI Taxonomy" id="81569"/>
    <lineage>
        <taxon>Bacteria</taxon>
        <taxon>Pseudomonadati</taxon>
        <taxon>Pseudomonadota</taxon>
        <taxon>Alphaproteobacteria</taxon>
        <taxon>Rhodobacterales</taxon>
        <taxon>Roseobacteraceae</taxon>
        <taxon>Ruegeria</taxon>
    </lineage>
</organism>
<dbReference type="AlphaFoldDB" id="A0A0P1E488"/>
<gene>
    <name evidence="1" type="ORF">RUM4293_02154</name>
</gene>
<reference evidence="2" key="1">
    <citation type="submission" date="2015-09" db="EMBL/GenBank/DDBJ databases">
        <authorList>
            <person name="Rodrigo-Torres L."/>
            <person name="Arahal D.R."/>
        </authorList>
    </citation>
    <scope>NUCLEOTIDE SEQUENCE [LARGE SCALE GENOMIC DNA]</scope>
    <source>
        <strain evidence="2">CECT 4293</strain>
    </source>
</reference>
<dbReference type="Proteomes" id="UP000050786">
    <property type="component" value="Unassembled WGS sequence"/>
</dbReference>
<evidence type="ECO:0000313" key="1">
    <source>
        <dbReference type="EMBL" id="CUH43261.1"/>
    </source>
</evidence>
<protein>
    <submittedName>
        <fullName evidence="1">Uncharacterized protein</fullName>
    </submittedName>
</protein>
<evidence type="ECO:0000313" key="2">
    <source>
        <dbReference type="Proteomes" id="UP000050786"/>
    </source>
</evidence>
<dbReference type="EMBL" id="CYPS01000036">
    <property type="protein sequence ID" value="CUH43261.1"/>
    <property type="molecule type" value="Genomic_DNA"/>
</dbReference>